<dbReference type="InterPro" id="IPR037923">
    <property type="entry name" value="HTH-like"/>
</dbReference>
<evidence type="ECO:0000256" key="3">
    <source>
        <dbReference type="ARBA" id="ARBA00023159"/>
    </source>
</evidence>
<organism evidence="6 7">
    <name type="scientific">Pseudonocardia yunnanensis</name>
    <dbReference type="NCBI Taxonomy" id="58107"/>
    <lineage>
        <taxon>Bacteria</taxon>
        <taxon>Bacillati</taxon>
        <taxon>Actinomycetota</taxon>
        <taxon>Actinomycetes</taxon>
        <taxon>Pseudonocardiales</taxon>
        <taxon>Pseudonocardiaceae</taxon>
        <taxon>Pseudonocardia</taxon>
    </lineage>
</organism>
<dbReference type="Gene3D" id="1.10.10.60">
    <property type="entry name" value="Homeodomain-like"/>
    <property type="match status" value="1"/>
</dbReference>
<evidence type="ECO:0000256" key="1">
    <source>
        <dbReference type="ARBA" id="ARBA00023015"/>
    </source>
</evidence>
<keyword evidence="7" id="KW-1185">Reference proteome</keyword>
<dbReference type="Pfam" id="PF12833">
    <property type="entry name" value="HTH_18"/>
    <property type="match status" value="1"/>
</dbReference>
<keyword evidence="4" id="KW-0804">Transcription</keyword>
<dbReference type="SUPFAM" id="SSF46689">
    <property type="entry name" value="Homeodomain-like"/>
    <property type="match status" value="1"/>
</dbReference>
<name>A0ABW4F5Z8_9PSEU</name>
<dbReference type="RefSeq" id="WP_344721634.1">
    <property type="nucleotide sequence ID" value="NZ_BAAAUS010000008.1"/>
</dbReference>
<dbReference type="PROSITE" id="PS00041">
    <property type="entry name" value="HTH_ARAC_FAMILY_1"/>
    <property type="match status" value="1"/>
</dbReference>
<evidence type="ECO:0000256" key="2">
    <source>
        <dbReference type="ARBA" id="ARBA00023125"/>
    </source>
</evidence>
<evidence type="ECO:0000313" key="6">
    <source>
        <dbReference type="EMBL" id="MFD1522847.1"/>
    </source>
</evidence>
<dbReference type="Pfam" id="PF14525">
    <property type="entry name" value="AraC_binding_2"/>
    <property type="match status" value="1"/>
</dbReference>
<dbReference type="PROSITE" id="PS01124">
    <property type="entry name" value="HTH_ARAC_FAMILY_2"/>
    <property type="match status" value="1"/>
</dbReference>
<keyword evidence="2" id="KW-0238">DNA-binding</keyword>
<dbReference type="InterPro" id="IPR009057">
    <property type="entry name" value="Homeodomain-like_sf"/>
</dbReference>
<feature type="domain" description="HTH araC/xylS-type" evidence="5">
    <location>
        <begin position="211"/>
        <end position="312"/>
    </location>
</feature>
<evidence type="ECO:0000259" key="5">
    <source>
        <dbReference type="PROSITE" id="PS01124"/>
    </source>
</evidence>
<keyword evidence="3" id="KW-0010">Activator</keyword>
<reference evidence="7" key="1">
    <citation type="journal article" date="2019" name="Int. J. Syst. Evol. Microbiol.">
        <title>The Global Catalogue of Microorganisms (GCM) 10K type strain sequencing project: providing services to taxonomists for standard genome sequencing and annotation.</title>
        <authorList>
            <consortium name="The Broad Institute Genomics Platform"/>
            <consortium name="The Broad Institute Genome Sequencing Center for Infectious Disease"/>
            <person name="Wu L."/>
            <person name="Ma J."/>
        </authorList>
    </citation>
    <scope>NUCLEOTIDE SEQUENCE [LARGE SCALE GENOMIC DNA]</scope>
    <source>
        <strain evidence="7">CCM 7043</strain>
    </source>
</reference>
<dbReference type="InterPro" id="IPR035418">
    <property type="entry name" value="AraC-bd_2"/>
</dbReference>
<comment type="caution">
    <text evidence="6">The sequence shown here is derived from an EMBL/GenBank/DDBJ whole genome shotgun (WGS) entry which is preliminary data.</text>
</comment>
<protein>
    <submittedName>
        <fullName evidence="6">Helix-turn-helix domain-containing protein</fullName>
    </submittedName>
</protein>
<accession>A0ABW4F5Z8</accession>
<dbReference type="Proteomes" id="UP001597114">
    <property type="component" value="Unassembled WGS sequence"/>
</dbReference>
<dbReference type="SUPFAM" id="SSF51215">
    <property type="entry name" value="Regulatory protein AraC"/>
    <property type="match status" value="1"/>
</dbReference>
<evidence type="ECO:0000256" key="4">
    <source>
        <dbReference type="ARBA" id="ARBA00023163"/>
    </source>
</evidence>
<dbReference type="SMART" id="SM00342">
    <property type="entry name" value="HTH_ARAC"/>
    <property type="match status" value="1"/>
</dbReference>
<dbReference type="PANTHER" id="PTHR46796:SF6">
    <property type="entry name" value="ARAC SUBFAMILY"/>
    <property type="match status" value="1"/>
</dbReference>
<dbReference type="InterPro" id="IPR018060">
    <property type="entry name" value="HTH_AraC"/>
</dbReference>
<dbReference type="PANTHER" id="PTHR46796">
    <property type="entry name" value="HTH-TYPE TRANSCRIPTIONAL ACTIVATOR RHAS-RELATED"/>
    <property type="match status" value="1"/>
</dbReference>
<sequence>MARVLTTETVHARERLEYWNEAVSDAYVRLTCDAPGRDVVGDIRVDSLATLELSRVSATAQHVRRTPSLIATAAEDYFLVSIQTEGVGAIVQDGRTAVLRPGDFALYDSTRPYELRFDSDFQQYVLMLPGPTLRSQLRAAPELTARGVHGSRGAGHLMIEMIRTLADDIGVLEPAAAAAVAQSVEHIVVAGLSSLAPDAPVPEPELAARREQIKACVRARLRDPGLTVAAIAAGLHTSVSTLHRAFAGEPCSISEWIWAQRLDAVRTDLCDPALRHRTIGDLAFSWGFVDASHFSRAFKARFGCTARDVRLGQAGGSTTNWRNDRSR</sequence>
<dbReference type="EMBL" id="JBHUCO010000049">
    <property type="protein sequence ID" value="MFD1522847.1"/>
    <property type="molecule type" value="Genomic_DNA"/>
</dbReference>
<keyword evidence="1" id="KW-0805">Transcription regulation</keyword>
<dbReference type="InterPro" id="IPR050204">
    <property type="entry name" value="AraC_XylS_family_regulators"/>
</dbReference>
<dbReference type="InterPro" id="IPR018062">
    <property type="entry name" value="HTH_AraC-typ_CS"/>
</dbReference>
<proteinExistence type="predicted"/>
<gene>
    <name evidence="6" type="ORF">ACFSJD_35525</name>
</gene>
<evidence type="ECO:0000313" key="7">
    <source>
        <dbReference type="Proteomes" id="UP001597114"/>
    </source>
</evidence>